<protein>
    <recommendedName>
        <fullName evidence="6">Holliday junction branch migration complex subunit RuvA</fullName>
    </recommendedName>
</protein>
<feature type="domain" description="Helix-hairpin-helix DNA-binding motif class 1" evidence="7">
    <location>
        <begin position="107"/>
        <end position="126"/>
    </location>
</feature>
<sequence>MIASLRGVVESVALDHVVLDIGGVGYSVRATPATLATLRRGEKARLATTLVVREDSMTVFGFVSDDARDLFELVQSVSGVGPKIALALLAVLDPDDLRRALSTGDTAALTRAPGIGKKGAERLVLELKDRVGAMPRPGAGLPAGVPAGWRDQLVDALGGLGFPAKQALDVVETVAADGDDPAVVTGDVQVLLRRALSLLARSR</sequence>
<keyword evidence="2 6" id="KW-0227">DNA damage</keyword>
<comment type="domain">
    <text evidence="6">Has three domains with a flexible linker between the domains II and III and assumes an 'L' shape. Domain III is highly mobile and contacts RuvB.</text>
</comment>
<comment type="similarity">
    <text evidence="6">Belongs to the RuvA family.</text>
</comment>
<gene>
    <name evidence="6 8" type="primary">ruvA</name>
    <name evidence="8" type="ORF">ABLG96_13660</name>
</gene>
<dbReference type="EMBL" id="CP159218">
    <property type="protein sequence ID" value="XCG62306.1"/>
    <property type="molecule type" value="Genomic_DNA"/>
</dbReference>
<dbReference type="InterPro" id="IPR010994">
    <property type="entry name" value="RuvA_2-like"/>
</dbReference>
<evidence type="ECO:0000256" key="4">
    <source>
        <dbReference type="ARBA" id="ARBA00023172"/>
    </source>
</evidence>
<dbReference type="CDD" id="cd14332">
    <property type="entry name" value="UBA_RuvA_C"/>
    <property type="match status" value="1"/>
</dbReference>
<evidence type="ECO:0000259" key="7">
    <source>
        <dbReference type="SMART" id="SM00278"/>
    </source>
</evidence>
<keyword evidence="8" id="KW-0378">Hydrolase</keyword>
<dbReference type="AlphaFoldDB" id="A0AAU8DKN0"/>
<evidence type="ECO:0000256" key="1">
    <source>
        <dbReference type="ARBA" id="ARBA00022490"/>
    </source>
</evidence>
<keyword evidence="1 6" id="KW-0963">Cytoplasm</keyword>
<dbReference type="InterPro" id="IPR013849">
    <property type="entry name" value="DNA_helicase_Holl-junc_RuvA_I"/>
</dbReference>
<dbReference type="InterPro" id="IPR011114">
    <property type="entry name" value="RuvA_C"/>
</dbReference>
<dbReference type="GO" id="GO:0048476">
    <property type="term" value="C:Holliday junction resolvase complex"/>
    <property type="evidence" value="ECO:0007669"/>
    <property type="project" value="UniProtKB-UniRule"/>
</dbReference>
<evidence type="ECO:0000256" key="6">
    <source>
        <dbReference type="HAMAP-Rule" id="MF_00031"/>
    </source>
</evidence>
<dbReference type="GO" id="GO:0006310">
    <property type="term" value="P:DNA recombination"/>
    <property type="evidence" value="ECO:0007669"/>
    <property type="project" value="UniProtKB-UniRule"/>
</dbReference>
<organism evidence="8">
    <name type="scientific">Nakamurella sp. A5-74</name>
    <dbReference type="NCBI Taxonomy" id="3158264"/>
    <lineage>
        <taxon>Bacteria</taxon>
        <taxon>Bacillati</taxon>
        <taxon>Actinomycetota</taxon>
        <taxon>Actinomycetes</taxon>
        <taxon>Nakamurellales</taxon>
        <taxon>Nakamurellaceae</taxon>
        <taxon>Nakamurella</taxon>
    </lineage>
</organism>
<dbReference type="RefSeq" id="WP_353647921.1">
    <property type="nucleotide sequence ID" value="NZ_CP159218.1"/>
</dbReference>
<evidence type="ECO:0000313" key="8">
    <source>
        <dbReference type="EMBL" id="XCG62306.1"/>
    </source>
</evidence>
<dbReference type="InterPro" id="IPR036267">
    <property type="entry name" value="RuvA_C_sf"/>
</dbReference>
<dbReference type="GO" id="GO:0009378">
    <property type="term" value="F:four-way junction helicase activity"/>
    <property type="evidence" value="ECO:0007669"/>
    <property type="project" value="InterPro"/>
</dbReference>
<keyword evidence="5 6" id="KW-0234">DNA repair</keyword>
<dbReference type="GO" id="GO:0016787">
    <property type="term" value="F:hydrolase activity"/>
    <property type="evidence" value="ECO:0007669"/>
    <property type="project" value="UniProtKB-KW"/>
</dbReference>
<dbReference type="SUPFAM" id="SSF46929">
    <property type="entry name" value="DNA helicase RuvA subunit, C-terminal domain"/>
    <property type="match status" value="1"/>
</dbReference>
<dbReference type="Pfam" id="PF07499">
    <property type="entry name" value="RuvA_C"/>
    <property type="match status" value="1"/>
</dbReference>
<keyword evidence="3 6" id="KW-0238">DNA-binding</keyword>
<comment type="subunit">
    <text evidence="6">Homotetramer. Forms an RuvA(8)-RuvB(12)-Holliday junction (HJ) complex. HJ DNA is sandwiched between 2 RuvA tetramers; dsDNA enters through RuvA and exits via RuvB. An RuvB hexamer assembles on each DNA strand where it exits the tetramer. Each RuvB hexamer is contacted by two RuvA subunits (via domain III) on 2 adjacent RuvB subunits; this complex drives branch migration. In the full resolvosome a probable DNA-RuvA(4)-RuvB(12)-RuvC(2) complex forms which resolves the HJ.</text>
</comment>
<comment type="function">
    <text evidence="6">The RuvA-RuvB-RuvC complex processes Holliday junction (HJ) DNA during genetic recombination and DNA repair, while the RuvA-RuvB complex plays an important role in the rescue of blocked DNA replication forks via replication fork reversal (RFR). RuvA specifically binds to HJ cruciform DNA, conferring on it an open structure. The RuvB hexamer acts as an ATP-dependent pump, pulling dsDNA into and through the RuvAB complex. HJ branch migration allows RuvC to scan DNA until it finds its consensus sequence, where it cleaves and resolves the cruciform DNA.</text>
</comment>
<dbReference type="Gene3D" id="2.40.50.140">
    <property type="entry name" value="Nucleic acid-binding proteins"/>
    <property type="match status" value="1"/>
</dbReference>
<dbReference type="Pfam" id="PF14520">
    <property type="entry name" value="HHH_5"/>
    <property type="match status" value="1"/>
</dbReference>
<dbReference type="GO" id="GO:0005737">
    <property type="term" value="C:cytoplasm"/>
    <property type="evidence" value="ECO:0007669"/>
    <property type="project" value="UniProtKB-SubCell"/>
</dbReference>
<accession>A0AAU8DKN0</accession>
<proteinExistence type="inferred from homology"/>
<comment type="caution">
    <text evidence="6">Lacks conserved residue(s) required for the propagation of feature annotation.</text>
</comment>
<feature type="region of interest" description="Domain III" evidence="6">
    <location>
        <begin position="145"/>
        <end position="203"/>
    </location>
</feature>
<feature type="domain" description="Helix-hairpin-helix DNA-binding motif class 1" evidence="7">
    <location>
        <begin position="72"/>
        <end position="91"/>
    </location>
</feature>
<dbReference type="InterPro" id="IPR000085">
    <property type="entry name" value="RuvA"/>
</dbReference>
<reference evidence="8" key="1">
    <citation type="submission" date="2024-05" db="EMBL/GenBank/DDBJ databases">
        <authorList>
            <person name="Cai S.Y."/>
            <person name="Jin L.M."/>
            <person name="Li H.R."/>
        </authorList>
    </citation>
    <scope>NUCLEOTIDE SEQUENCE</scope>
    <source>
        <strain evidence="8">A5-74</strain>
    </source>
</reference>
<keyword evidence="4 6" id="KW-0233">DNA recombination</keyword>
<evidence type="ECO:0000256" key="2">
    <source>
        <dbReference type="ARBA" id="ARBA00022763"/>
    </source>
</evidence>
<dbReference type="GO" id="GO:0005524">
    <property type="term" value="F:ATP binding"/>
    <property type="evidence" value="ECO:0007669"/>
    <property type="project" value="InterPro"/>
</dbReference>
<dbReference type="NCBIfam" id="TIGR00084">
    <property type="entry name" value="ruvA"/>
    <property type="match status" value="1"/>
</dbReference>
<dbReference type="Gene3D" id="1.10.150.20">
    <property type="entry name" value="5' to 3' exonuclease, C-terminal subdomain"/>
    <property type="match status" value="1"/>
</dbReference>
<evidence type="ECO:0000256" key="3">
    <source>
        <dbReference type="ARBA" id="ARBA00023125"/>
    </source>
</evidence>
<dbReference type="SUPFAM" id="SSF47781">
    <property type="entry name" value="RuvA domain 2-like"/>
    <property type="match status" value="1"/>
</dbReference>
<dbReference type="GO" id="GO:0000400">
    <property type="term" value="F:four-way junction DNA binding"/>
    <property type="evidence" value="ECO:0007669"/>
    <property type="project" value="UniProtKB-UniRule"/>
</dbReference>
<dbReference type="Pfam" id="PF01330">
    <property type="entry name" value="RuvA_N"/>
    <property type="match status" value="1"/>
</dbReference>
<name>A0AAU8DKN0_9ACTN</name>
<evidence type="ECO:0000256" key="5">
    <source>
        <dbReference type="ARBA" id="ARBA00023204"/>
    </source>
</evidence>
<dbReference type="GO" id="GO:0006281">
    <property type="term" value="P:DNA repair"/>
    <property type="evidence" value="ECO:0007669"/>
    <property type="project" value="UniProtKB-UniRule"/>
</dbReference>
<comment type="subcellular location">
    <subcellularLocation>
        <location evidence="6">Cytoplasm</location>
    </subcellularLocation>
</comment>
<dbReference type="SMART" id="SM00278">
    <property type="entry name" value="HhH1"/>
    <property type="match status" value="2"/>
</dbReference>
<dbReference type="InterPro" id="IPR003583">
    <property type="entry name" value="Hlx-hairpin-Hlx_DNA-bd_motif"/>
</dbReference>
<dbReference type="HAMAP" id="MF_00031">
    <property type="entry name" value="DNA_HJ_migration_RuvA"/>
    <property type="match status" value="1"/>
</dbReference>
<dbReference type="Gene3D" id="1.10.8.10">
    <property type="entry name" value="DNA helicase RuvA subunit, C-terminal domain"/>
    <property type="match status" value="1"/>
</dbReference>
<dbReference type="InterPro" id="IPR012340">
    <property type="entry name" value="NA-bd_OB-fold"/>
</dbReference>
<dbReference type="GO" id="GO:0009379">
    <property type="term" value="C:Holliday junction helicase complex"/>
    <property type="evidence" value="ECO:0007669"/>
    <property type="project" value="InterPro"/>
</dbReference>
<dbReference type="SUPFAM" id="SSF50249">
    <property type="entry name" value="Nucleic acid-binding proteins"/>
    <property type="match status" value="1"/>
</dbReference>